<evidence type="ECO:0000259" key="13">
    <source>
        <dbReference type="PROSITE" id="PS50934"/>
    </source>
</evidence>
<dbReference type="GO" id="GO:0006357">
    <property type="term" value="P:regulation of transcription by RNA polymerase II"/>
    <property type="evidence" value="ECO:0007669"/>
    <property type="project" value="InterPro"/>
</dbReference>
<dbReference type="GO" id="GO:0003713">
    <property type="term" value="F:transcription coactivator activity"/>
    <property type="evidence" value="ECO:0007669"/>
    <property type="project" value="InterPro"/>
</dbReference>
<dbReference type="InterPro" id="IPR043145">
    <property type="entry name" value="Znf_ZZ_sf"/>
</dbReference>
<dbReference type="GO" id="GO:0005634">
    <property type="term" value="C:nucleus"/>
    <property type="evidence" value="ECO:0007669"/>
    <property type="project" value="UniProtKB-SubCell"/>
</dbReference>
<evidence type="ECO:0000256" key="9">
    <source>
        <dbReference type="PROSITE-ProRule" id="PRU00228"/>
    </source>
</evidence>
<evidence type="ECO:0000256" key="4">
    <source>
        <dbReference type="ARBA" id="ARBA00022833"/>
    </source>
</evidence>
<dbReference type="Gene3D" id="1.10.10.10">
    <property type="entry name" value="Winged helix-like DNA-binding domain superfamily/Winged helix DNA-binding domain"/>
    <property type="match status" value="1"/>
</dbReference>
<dbReference type="PANTHER" id="PTHR12374">
    <property type="entry name" value="TRANSCRIPTIONAL ADAPTOR 2 ADA2 -RELATED"/>
    <property type="match status" value="1"/>
</dbReference>
<dbReference type="Pfam" id="PF22941">
    <property type="entry name" value="TADA2A-like_3rd"/>
    <property type="match status" value="1"/>
</dbReference>
<evidence type="ECO:0000256" key="1">
    <source>
        <dbReference type="ARBA" id="ARBA00004123"/>
    </source>
</evidence>
<dbReference type="InterPro" id="IPR009057">
    <property type="entry name" value="Homeodomain-like_sf"/>
</dbReference>
<keyword evidence="3 9" id="KW-0863">Zinc-finger</keyword>
<dbReference type="FunFam" id="3.30.60.90:FF:000008">
    <property type="entry name" value="Transcriptional adapter 2"/>
    <property type="match status" value="1"/>
</dbReference>
<dbReference type="InterPro" id="IPR017884">
    <property type="entry name" value="SANT_dom"/>
</dbReference>
<dbReference type="GO" id="GO:0006338">
    <property type="term" value="P:chromatin remodeling"/>
    <property type="evidence" value="ECO:0007669"/>
    <property type="project" value="TreeGrafter"/>
</dbReference>
<dbReference type="InterPro" id="IPR036388">
    <property type="entry name" value="WH-like_DNA-bd_sf"/>
</dbReference>
<dbReference type="CDD" id="cd00167">
    <property type="entry name" value="SANT"/>
    <property type="match status" value="1"/>
</dbReference>
<dbReference type="InterPro" id="IPR055141">
    <property type="entry name" value="TADA2A_B-like_dom"/>
</dbReference>
<dbReference type="InterPro" id="IPR001005">
    <property type="entry name" value="SANT/Myb"/>
</dbReference>
<dbReference type="FunCoup" id="A0A448YSM8">
    <property type="interactions" value="649"/>
</dbReference>
<dbReference type="InterPro" id="IPR007526">
    <property type="entry name" value="SWIRM"/>
</dbReference>
<dbReference type="AlphaFoldDB" id="A0A448YSM8"/>
<feature type="domain" description="SANT" evidence="14">
    <location>
        <begin position="59"/>
        <end position="111"/>
    </location>
</feature>
<evidence type="ECO:0000256" key="6">
    <source>
        <dbReference type="ARBA" id="ARBA00023163"/>
    </source>
</evidence>
<organism evidence="15 16">
    <name type="scientific">Brettanomyces naardenensis</name>
    <name type="common">Yeast</name>
    <dbReference type="NCBI Taxonomy" id="13370"/>
    <lineage>
        <taxon>Eukaryota</taxon>
        <taxon>Fungi</taxon>
        <taxon>Dikarya</taxon>
        <taxon>Ascomycota</taxon>
        <taxon>Saccharomycotina</taxon>
        <taxon>Pichiomycetes</taxon>
        <taxon>Pichiales</taxon>
        <taxon>Pichiaceae</taxon>
        <taxon>Brettanomyces</taxon>
    </lineage>
</organism>
<dbReference type="EMBL" id="CAACVR010000067">
    <property type="protein sequence ID" value="VEU23922.1"/>
    <property type="molecule type" value="Genomic_DNA"/>
</dbReference>
<gene>
    <name evidence="15" type="ORF">BRENAR_LOCUS4651</name>
</gene>
<dbReference type="InParanoid" id="A0A448YSM8"/>
<dbReference type="PROSITE" id="PS01357">
    <property type="entry name" value="ZF_ZZ_1"/>
    <property type="match status" value="1"/>
</dbReference>
<dbReference type="PROSITE" id="PS50090">
    <property type="entry name" value="MYB_LIKE"/>
    <property type="match status" value="1"/>
</dbReference>
<evidence type="ECO:0000313" key="15">
    <source>
        <dbReference type="EMBL" id="VEU23922.1"/>
    </source>
</evidence>
<feature type="domain" description="Myb-like" evidence="11">
    <location>
        <begin position="64"/>
        <end position="107"/>
    </location>
</feature>
<dbReference type="SUPFAM" id="SSF57850">
    <property type="entry name" value="RING/U-box"/>
    <property type="match status" value="1"/>
</dbReference>
<evidence type="ECO:0000259" key="11">
    <source>
        <dbReference type="PROSITE" id="PS50090"/>
    </source>
</evidence>
<keyword evidence="16" id="KW-1185">Reference proteome</keyword>
<dbReference type="PIRSF" id="PIRSF025024">
    <property type="entry name" value="Transcriptional_adaptor_2"/>
    <property type="match status" value="1"/>
</dbReference>
<dbReference type="SUPFAM" id="SSF46689">
    <property type="entry name" value="Homeodomain-like"/>
    <property type="match status" value="2"/>
</dbReference>
<dbReference type="InterPro" id="IPR041983">
    <property type="entry name" value="ADA2-like_ZZ"/>
</dbReference>
<dbReference type="CDD" id="cd02335">
    <property type="entry name" value="ZZ_ADA2"/>
    <property type="match status" value="1"/>
</dbReference>
<evidence type="ECO:0000256" key="5">
    <source>
        <dbReference type="ARBA" id="ARBA00023015"/>
    </source>
</evidence>
<dbReference type="InterPro" id="IPR000433">
    <property type="entry name" value="Znf_ZZ"/>
</dbReference>
<dbReference type="Pfam" id="PF00249">
    <property type="entry name" value="Myb_DNA-binding"/>
    <property type="match status" value="1"/>
</dbReference>
<proteinExistence type="predicted"/>
<dbReference type="PANTHER" id="PTHR12374:SF20">
    <property type="entry name" value="TRANSCRIPTIONAL ADAPTER 2-ALPHA"/>
    <property type="match status" value="1"/>
</dbReference>
<evidence type="ECO:0000256" key="8">
    <source>
        <dbReference type="PIRNR" id="PIRNR025024"/>
    </source>
</evidence>
<dbReference type="PROSITE" id="PS50135">
    <property type="entry name" value="ZF_ZZ_2"/>
    <property type="match status" value="1"/>
</dbReference>
<dbReference type="FunFam" id="1.10.10.10:FF:000087">
    <property type="entry name" value="Transcriptional adapter 2"/>
    <property type="match status" value="1"/>
</dbReference>
<keyword evidence="4" id="KW-0862">Zinc</keyword>
<dbReference type="Gene3D" id="1.10.10.60">
    <property type="entry name" value="Homeodomain-like"/>
    <property type="match status" value="1"/>
</dbReference>
<dbReference type="Pfam" id="PF04433">
    <property type="entry name" value="SWIRM"/>
    <property type="match status" value="1"/>
</dbReference>
<dbReference type="Gene3D" id="3.30.60.90">
    <property type="match status" value="1"/>
</dbReference>
<dbReference type="PROSITE" id="PS51293">
    <property type="entry name" value="SANT"/>
    <property type="match status" value="1"/>
</dbReference>
<feature type="domain" description="SWIRM" evidence="13">
    <location>
        <begin position="347"/>
        <end position="435"/>
    </location>
</feature>
<dbReference type="SMART" id="SM00717">
    <property type="entry name" value="SANT"/>
    <property type="match status" value="1"/>
</dbReference>
<keyword evidence="5 8" id="KW-0805">Transcription regulation</keyword>
<evidence type="ECO:0000259" key="14">
    <source>
        <dbReference type="PROSITE" id="PS51293"/>
    </source>
</evidence>
<dbReference type="OrthoDB" id="270417at2759"/>
<dbReference type="InterPro" id="IPR016827">
    <property type="entry name" value="Ada2/TADA2"/>
</dbReference>
<sequence length="435" mass="50609">MAKFHCDVCSSDCTRRIRIRCAECNDYDLCVPCFSKGRATGKHKPWHAYRVIEQHQYPIFDEDWGADEELLMVEGCQTQGLGNWHDISDYIGGRSKEEVGEHYEKAYLESDYYPIPDLTKSFPEVSTTQFLNKRKQRLEARKRLPLPPPKKILTSGPLCSDIQRYMPGRLEFEEEADEDAEKVVQDMVFEPDESEEDIQLKLLILRIYDEKLTMRAERKRLILRDGLLNYRQNNAIDKKRTRDERELYNKIKPLARVMSAEDFPTFSDGMMEEFRIRNRIHQLQNWRRNGIVTIEVGERFEKDESNRMSKFALPSSGTRHGHTHSGKHSRSQTPEATTKWGRRKGGLLSSMYSDHPDITSAPDFDLLSPDECHLCATLNIFPKPYLAIKEVLFRELLSSGGVLKKKAAKELLNVDSTKVSKIYDFFVQQRWCQAN</sequence>
<keyword evidence="7 8" id="KW-0539">Nucleus</keyword>
<dbReference type="STRING" id="13370.A0A448YSM8"/>
<dbReference type="Proteomes" id="UP000290900">
    <property type="component" value="Unassembled WGS sequence"/>
</dbReference>
<keyword evidence="2" id="KW-0479">Metal-binding</keyword>
<dbReference type="Pfam" id="PF25299">
    <property type="entry name" value="ZZ_ADA2"/>
    <property type="match status" value="1"/>
</dbReference>
<accession>A0A448YSM8</accession>
<feature type="compositionally biased region" description="Basic residues" evidence="10">
    <location>
        <begin position="319"/>
        <end position="330"/>
    </location>
</feature>
<feature type="domain" description="ZZ-type" evidence="12">
    <location>
        <begin position="1"/>
        <end position="57"/>
    </location>
</feature>
<feature type="region of interest" description="Disordered" evidence="10">
    <location>
        <begin position="311"/>
        <end position="340"/>
    </location>
</feature>
<evidence type="ECO:0000313" key="16">
    <source>
        <dbReference type="Proteomes" id="UP000290900"/>
    </source>
</evidence>
<reference evidence="15 16" key="1">
    <citation type="submission" date="2018-12" db="EMBL/GenBank/DDBJ databases">
        <authorList>
            <person name="Tiukova I."/>
            <person name="Dainat J."/>
        </authorList>
    </citation>
    <scope>NUCLEOTIDE SEQUENCE [LARGE SCALE GENOMIC DNA]</scope>
</reference>
<dbReference type="PROSITE" id="PS50934">
    <property type="entry name" value="SWIRM"/>
    <property type="match status" value="1"/>
</dbReference>
<dbReference type="GO" id="GO:0070461">
    <property type="term" value="C:SAGA-type complex"/>
    <property type="evidence" value="ECO:0007669"/>
    <property type="project" value="TreeGrafter"/>
</dbReference>
<evidence type="ECO:0000256" key="7">
    <source>
        <dbReference type="ARBA" id="ARBA00023242"/>
    </source>
</evidence>
<protein>
    <recommendedName>
        <fullName evidence="8">Transcriptional adapter 2</fullName>
    </recommendedName>
</protein>
<evidence type="ECO:0000259" key="12">
    <source>
        <dbReference type="PROSITE" id="PS50135"/>
    </source>
</evidence>
<name>A0A448YSM8_BRENA</name>
<evidence type="ECO:0000256" key="2">
    <source>
        <dbReference type="ARBA" id="ARBA00022723"/>
    </source>
</evidence>
<evidence type="ECO:0000256" key="10">
    <source>
        <dbReference type="SAM" id="MobiDB-lite"/>
    </source>
</evidence>
<comment type="subcellular location">
    <subcellularLocation>
        <location evidence="1 8">Nucleus</location>
    </subcellularLocation>
</comment>
<dbReference type="GO" id="GO:0008270">
    <property type="term" value="F:zinc ion binding"/>
    <property type="evidence" value="ECO:0007669"/>
    <property type="project" value="UniProtKB-KW"/>
</dbReference>
<dbReference type="SMART" id="SM00291">
    <property type="entry name" value="ZnF_ZZ"/>
    <property type="match status" value="1"/>
</dbReference>
<keyword evidence="6 8" id="KW-0804">Transcription</keyword>
<evidence type="ECO:0000256" key="3">
    <source>
        <dbReference type="ARBA" id="ARBA00022771"/>
    </source>
</evidence>
<dbReference type="GO" id="GO:0003682">
    <property type="term" value="F:chromatin binding"/>
    <property type="evidence" value="ECO:0007669"/>
    <property type="project" value="TreeGrafter"/>
</dbReference>